<dbReference type="InterPro" id="IPR007439">
    <property type="entry name" value="Chemotax_Pase_CheZ"/>
</dbReference>
<gene>
    <name evidence="1" type="ORF">IGS68_17725</name>
</gene>
<proteinExistence type="predicted"/>
<dbReference type="Gene3D" id="1.10.287.500">
    <property type="entry name" value="Helix hairpin bin"/>
    <property type="match status" value="2"/>
</dbReference>
<name>A0ABX7BDM9_9PROT</name>
<dbReference type="Pfam" id="PF04344">
    <property type="entry name" value="CheZ"/>
    <property type="match status" value="1"/>
</dbReference>
<organism evidence="1 2">
    <name type="scientific">Skermanella cutis</name>
    <dbReference type="NCBI Taxonomy" id="2775420"/>
    <lineage>
        <taxon>Bacteria</taxon>
        <taxon>Pseudomonadati</taxon>
        <taxon>Pseudomonadota</taxon>
        <taxon>Alphaproteobacteria</taxon>
        <taxon>Rhodospirillales</taxon>
        <taxon>Azospirillaceae</taxon>
        <taxon>Skermanella</taxon>
    </lineage>
</organism>
<dbReference type="SUPFAM" id="SSF75708">
    <property type="entry name" value="Chemotaxis phosphatase CheZ"/>
    <property type="match status" value="1"/>
</dbReference>
<reference evidence="1" key="1">
    <citation type="submission" date="2021-02" db="EMBL/GenBank/DDBJ databases">
        <title>Skermanella TT6 skin isolate.</title>
        <authorList>
            <person name="Lee K."/>
            <person name="Ganzorig M."/>
        </authorList>
    </citation>
    <scope>NUCLEOTIDE SEQUENCE</scope>
    <source>
        <strain evidence="1">TT6</strain>
    </source>
</reference>
<protein>
    <submittedName>
        <fullName evidence="1">Protein phosphatase CheZ</fullName>
    </submittedName>
</protein>
<accession>A0ABX7BDM9</accession>
<dbReference type="Proteomes" id="UP000595197">
    <property type="component" value="Chromosome"/>
</dbReference>
<keyword evidence="2" id="KW-1185">Reference proteome</keyword>
<sequence>MVETTGRSARKPFMAELQQARRAAAPGAPQGEPAGLISGLSSDAGVPAGPISVEVDHTPVLRSIAELHAKFDRFMSSDRTDIEQIQVEIADISGRIKATKAEMAALRHPLASEDKFQQASEELSAVVSATEAATNTIISCTEEIEEIVQELRAQLPDGYQSSRVNDMNEMIVRIFEACNFQDLTGQRITKVVRALSFIEERVDAMMGVWHKREFETMPLPPGIAAKDGDLELHGPNKVDPNKGMISQADIDALFG</sequence>
<evidence type="ECO:0000313" key="1">
    <source>
        <dbReference type="EMBL" id="QQP92497.1"/>
    </source>
</evidence>
<dbReference type="EMBL" id="CP067420">
    <property type="protein sequence ID" value="QQP92497.1"/>
    <property type="molecule type" value="Genomic_DNA"/>
</dbReference>
<evidence type="ECO:0000313" key="2">
    <source>
        <dbReference type="Proteomes" id="UP000595197"/>
    </source>
</evidence>